<dbReference type="SUPFAM" id="SSF51735">
    <property type="entry name" value="NAD(P)-binding Rossmann-fold domains"/>
    <property type="match status" value="1"/>
</dbReference>
<evidence type="ECO:0000256" key="1">
    <source>
        <dbReference type="ARBA" id="ARBA00004450"/>
    </source>
</evidence>
<dbReference type="STRING" id="590646.G3AXM3"/>
<feature type="domain" description="NAD(P)-binding" evidence="5">
    <location>
        <begin position="7"/>
        <end position="157"/>
    </location>
</feature>
<evidence type="ECO:0000256" key="4">
    <source>
        <dbReference type="ARBA" id="ARBA00022946"/>
    </source>
</evidence>
<evidence type="ECO:0000256" key="3">
    <source>
        <dbReference type="ARBA" id="ARBA00022787"/>
    </source>
</evidence>
<dbReference type="OrthoDB" id="430436at2759"/>
<accession>G3AXM3</accession>
<dbReference type="GO" id="GO:0005741">
    <property type="term" value="C:mitochondrial outer membrane"/>
    <property type="evidence" value="ECO:0007669"/>
    <property type="project" value="UniProtKB-SubCell"/>
</dbReference>
<dbReference type="PANTHER" id="PTHR14097">
    <property type="entry name" value="OXIDOREDUCTASE HTATIP2"/>
    <property type="match status" value="1"/>
</dbReference>
<dbReference type="InterPro" id="IPR036291">
    <property type="entry name" value="NAD(P)-bd_dom_sf"/>
</dbReference>
<comment type="subcellular location">
    <subcellularLocation>
        <location evidence="1">Mitochondrion outer membrane</location>
        <topology evidence="1">Peripheral membrane protein</topology>
    </subcellularLocation>
</comment>
<keyword evidence="3" id="KW-1000">Mitochondrion outer membrane</keyword>
<comment type="similarity">
    <text evidence="2">Belongs to the FMP52 family.</text>
</comment>
<dbReference type="Pfam" id="PF13460">
    <property type="entry name" value="NAD_binding_10"/>
    <property type="match status" value="1"/>
</dbReference>
<dbReference type="Proteomes" id="UP000000707">
    <property type="component" value="Unassembled WGS sequence"/>
</dbReference>
<keyword evidence="4" id="KW-0809">Transit peptide</keyword>
<evidence type="ECO:0000313" key="6">
    <source>
        <dbReference type="EMBL" id="EGV65650.1"/>
    </source>
</evidence>
<protein>
    <recommendedName>
        <fullName evidence="5">NAD(P)-binding domain-containing protein</fullName>
    </recommendedName>
</protein>
<sequence length="209" mass="22632">MKIILLGSTGLVGDKILHELIINDAVKQITTIGRRAPKLTSDKINAIVEPDTSQWYKNEYFVGNDVAISAFGTTKADAGGIDKFKEIDIDNNVKFATTAKANGVSKYVLISAVGANSNSWFPYLRLKGELEDAVKKLGFNSTHILRPGALLGDREKPRLAETVANSVLKLPVLSSSLANKAEVVAAKVNSLLTSTEKFKIYGVKEINQV</sequence>
<proteinExistence type="inferred from homology"/>
<keyword evidence="3" id="KW-0472">Membrane</keyword>
<gene>
    <name evidence="6" type="ORF">CANTEDRAFT_112522</name>
</gene>
<organism evidence="7">
    <name type="scientific">Candida tenuis (strain ATCC 10573 / BCRC 21748 / CBS 615 / JCM 9827 / NBRC 10315 / NRRL Y-1498 / VKM Y-70)</name>
    <name type="common">Yeast</name>
    <name type="synonym">Yamadazyma tenuis</name>
    <dbReference type="NCBI Taxonomy" id="590646"/>
    <lineage>
        <taxon>Eukaryota</taxon>
        <taxon>Fungi</taxon>
        <taxon>Dikarya</taxon>
        <taxon>Ascomycota</taxon>
        <taxon>Saccharomycotina</taxon>
        <taxon>Pichiomycetes</taxon>
        <taxon>Debaryomycetaceae</taxon>
        <taxon>Yamadazyma</taxon>
    </lineage>
</organism>
<reference evidence="6 7" key="1">
    <citation type="journal article" date="2011" name="Proc. Natl. Acad. Sci. U.S.A.">
        <title>Comparative genomics of xylose-fermenting fungi for enhanced biofuel production.</title>
        <authorList>
            <person name="Wohlbach D.J."/>
            <person name="Kuo A."/>
            <person name="Sato T.K."/>
            <person name="Potts K.M."/>
            <person name="Salamov A.A."/>
            <person name="LaButti K.M."/>
            <person name="Sun H."/>
            <person name="Clum A."/>
            <person name="Pangilinan J.L."/>
            <person name="Lindquist E.A."/>
            <person name="Lucas S."/>
            <person name="Lapidus A."/>
            <person name="Jin M."/>
            <person name="Gunawan C."/>
            <person name="Balan V."/>
            <person name="Dale B.E."/>
            <person name="Jeffries T.W."/>
            <person name="Zinkel R."/>
            <person name="Barry K.W."/>
            <person name="Grigoriev I.V."/>
            <person name="Gasch A.P."/>
        </authorList>
    </citation>
    <scope>NUCLEOTIDE SEQUENCE [LARGE SCALE GENOMIC DNA]</scope>
    <source>
        <strain evidence="7">ATCC 10573 / BCRC 21748 / CBS 615 / JCM 9827 / NBRC 10315 / NRRL Y-1498 / VKM Y-70</strain>
    </source>
</reference>
<evidence type="ECO:0000313" key="7">
    <source>
        <dbReference type="Proteomes" id="UP000000707"/>
    </source>
</evidence>
<dbReference type="Gene3D" id="3.40.50.720">
    <property type="entry name" value="NAD(P)-binding Rossmann-like Domain"/>
    <property type="match status" value="1"/>
</dbReference>
<dbReference type="eggNOG" id="KOG4039">
    <property type="taxonomic scope" value="Eukaryota"/>
</dbReference>
<keyword evidence="3" id="KW-0496">Mitochondrion</keyword>
<dbReference type="GeneID" id="18246560"/>
<dbReference type="KEGG" id="cten:18246560"/>
<dbReference type="AlphaFoldDB" id="G3AXM3"/>
<dbReference type="InterPro" id="IPR016040">
    <property type="entry name" value="NAD(P)-bd_dom"/>
</dbReference>
<keyword evidence="7" id="KW-1185">Reference proteome</keyword>
<dbReference type="EMBL" id="GL996512">
    <property type="protein sequence ID" value="EGV65650.1"/>
    <property type="molecule type" value="Genomic_DNA"/>
</dbReference>
<dbReference type="PANTHER" id="PTHR14097:SF7">
    <property type="entry name" value="OXIDOREDUCTASE HTATIP2"/>
    <property type="match status" value="1"/>
</dbReference>
<evidence type="ECO:0000256" key="2">
    <source>
        <dbReference type="ARBA" id="ARBA00006617"/>
    </source>
</evidence>
<evidence type="ECO:0000259" key="5">
    <source>
        <dbReference type="Pfam" id="PF13460"/>
    </source>
</evidence>
<dbReference type="GO" id="GO:0051170">
    <property type="term" value="P:import into nucleus"/>
    <property type="evidence" value="ECO:0007669"/>
    <property type="project" value="TreeGrafter"/>
</dbReference>
<name>G3AXM3_CANTC</name>
<dbReference type="HOGENOM" id="CLU_071330_2_0_1"/>